<dbReference type="HAMAP" id="MF_00120">
    <property type="entry name" value="GatA"/>
    <property type="match status" value="1"/>
</dbReference>
<dbReference type="PROSITE" id="PS00571">
    <property type="entry name" value="AMIDASES"/>
    <property type="match status" value="1"/>
</dbReference>
<dbReference type="PANTHER" id="PTHR11895:SF151">
    <property type="entry name" value="GLUTAMYL-TRNA(GLN) AMIDOTRANSFERASE SUBUNIT A"/>
    <property type="match status" value="1"/>
</dbReference>
<sequence>MGVIMTLKQILKLKNKKNIFQEYLNKQDKFGCFLHREKQGVGIPIVIKDNILVKNMPCTAGSKVLENYIAPYDATVIKKLKKAGFAVLGKTNMDEFAMGSSTENSAYQKTLNPNDVSRVPGGSSGGSAAAVAADLAPCALGSDTGGSIRQPASFCGVVGLKPTYGAVSRYGLIAMASSLDQIGPITKTVEDAKILFDIIKGYDSLDSTSIDNSKLQTPNSKLKIGLPKEYFSKGLDLEIDKLIKKAIAKFNIQEVSLPHTKHALACYYLIMPAEVSANLARYDGIRYGQSRESFGPEVRRRIMLGTYVLSHGYYDAYYLQAQKTRTLIIQDFEKAFEKIDVLITPTSPTTAFQFGEKTQDPLQMYLSDIYTVPVNLAGLPAISIPVGKINGLPVGLQIVGRHFEEETIFKIAYELERNCQSNY</sequence>
<keyword evidence="3 7" id="KW-0547">Nucleotide-binding</keyword>
<comment type="catalytic activity">
    <reaction evidence="6 7">
        <text>L-glutamyl-tRNA(Gln) + L-glutamine + ATP + H2O = L-glutaminyl-tRNA(Gln) + L-glutamate + ADP + phosphate + H(+)</text>
        <dbReference type="Rhea" id="RHEA:17521"/>
        <dbReference type="Rhea" id="RHEA-COMP:9681"/>
        <dbReference type="Rhea" id="RHEA-COMP:9684"/>
        <dbReference type="ChEBI" id="CHEBI:15377"/>
        <dbReference type="ChEBI" id="CHEBI:15378"/>
        <dbReference type="ChEBI" id="CHEBI:29985"/>
        <dbReference type="ChEBI" id="CHEBI:30616"/>
        <dbReference type="ChEBI" id="CHEBI:43474"/>
        <dbReference type="ChEBI" id="CHEBI:58359"/>
        <dbReference type="ChEBI" id="CHEBI:78520"/>
        <dbReference type="ChEBI" id="CHEBI:78521"/>
        <dbReference type="ChEBI" id="CHEBI:456216"/>
        <dbReference type="EC" id="6.3.5.7"/>
    </reaction>
</comment>
<protein>
    <recommendedName>
        <fullName evidence="7">Glutamyl-tRNA(Gln) amidotransferase subunit A</fullName>
        <shortName evidence="7">Glu-ADT subunit A</shortName>
        <ecNumber evidence="7">6.3.5.7</ecNumber>
    </recommendedName>
</protein>
<dbReference type="InterPro" id="IPR023631">
    <property type="entry name" value="Amidase_dom"/>
</dbReference>
<dbReference type="InterPro" id="IPR004412">
    <property type="entry name" value="GatA"/>
</dbReference>
<feature type="active site" description="Charge relay system" evidence="7">
    <location>
        <position position="123"/>
    </location>
</feature>
<keyword evidence="2 7" id="KW-0436">Ligase</keyword>
<dbReference type="EC" id="6.3.5.7" evidence="7"/>
<dbReference type="GO" id="GO:0050567">
    <property type="term" value="F:glutaminyl-tRNA synthase (glutamine-hydrolyzing) activity"/>
    <property type="evidence" value="ECO:0007669"/>
    <property type="project" value="UniProtKB-UniRule"/>
</dbReference>
<evidence type="ECO:0000256" key="7">
    <source>
        <dbReference type="HAMAP-Rule" id="MF_00120"/>
    </source>
</evidence>
<keyword evidence="4 7" id="KW-0067">ATP-binding</keyword>
<accession>A0A2G9YCB4</accession>
<dbReference type="InterPro" id="IPR036928">
    <property type="entry name" value="AS_sf"/>
</dbReference>
<feature type="domain" description="Amidase" evidence="8">
    <location>
        <begin position="41"/>
        <end position="408"/>
    </location>
</feature>
<dbReference type="SUPFAM" id="SSF75304">
    <property type="entry name" value="Amidase signature (AS) enzymes"/>
    <property type="match status" value="1"/>
</dbReference>
<dbReference type="EMBL" id="PCRH01000066">
    <property type="protein sequence ID" value="PIP16879.1"/>
    <property type="molecule type" value="Genomic_DNA"/>
</dbReference>
<organism evidence="9 10">
    <name type="scientific">Candidatus Portnoybacteria bacterium CG23_combo_of_CG06-09_8_20_14_all_37_13</name>
    <dbReference type="NCBI Taxonomy" id="1974819"/>
    <lineage>
        <taxon>Bacteria</taxon>
        <taxon>Candidatus Portnoyibacteriota</taxon>
    </lineage>
</organism>
<dbReference type="Gene3D" id="3.90.1300.10">
    <property type="entry name" value="Amidase signature (AS) domain"/>
    <property type="match status" value="1"/>
</dbReference>
<dbReference type="GO" id="GO:0005524">
    <property type="term" value="F:ATP binding"/>
    <property type="evidence" value="ECO:0007669"/>
    <property type="project" value="UniProtKB-KW"/>
</dbReference>
<comment type="subunit">
    <text evidence="7">Heterotrimer of A, B and C subunits.</text>
</comment>
<evidence type="ECO:0000256" key="3">
    <source>
        <dbReference type="ARBA" id="ARBA00022741"/>
    </source>
</evidence>
<comment type="caution">
    <text evidence="9">The sequence shown here is derived from an EMBL/GenBank/DDBJ whole genome shotgun (WGS) entry which is preliminary data.</text>
</comment>
<dbReference type="InterPro" id="IPR000120">
    <property type="entry name" value="Amidase"/>
</dbReference>
<dbReference type="GO" id="GO:0016740">
    <property type="term" value="F:transferase activity"/>
    <property type="evidence" value="ECO:0007669"/>
    <property type="project" value="UniProtKB-KW"/>
</dbReference>
<name>A0A2G9YCB4_9BACT</name>
<dbReference type="Pfam" id="PF01425">
    <property type="entry name" value="Amidase"/>
    <property type="match status" value="1"/>
</dbReference>
<keyword evidence="9" id="KW-0808">Transferase</keyword>
<evidence type="ECO:0000259" key="8">
    <source>
        <dbReference type="Pfam" id="PF01425"/>
    </source>
</evidence>
<evidence type="ECO:0000313" key="9">
    <source>
        <dbReference type="EMBL" id="PIP16879.1"/>
    </source>
</evidence>
<proteinExistence type="inferred from homology"/>
<gene>
    <name evidence="7" type="primary">gatA</name>
    <name evidence="9" type="ORF">COX44_02990</name>
</gene>
<evidence type="ECO:0000256" key="1">
    <source>
        <dbReference type="ARBA" id="ARBA00008069"/>
    </source>
</evidence>
<dbReference type="NCBIfam" id="TIGR00132">
    <property type="entry name" value="gatA"/>
    <property type="match status" value="1"/>
</dbReference>
<evidence type="ECO:0000256" key="4">
    <source>
        <dbReference type="ARBA" id="ARBA00022840"/>
    </source>
</evidence>
<feature type="active site" description="Charge relay system" evidence="7">
    <location>
        <position position="48"/>
    </location>
</feature>
<evidence type="ECO:0000256" key="6">
    <source>
        <dbReference type="ARBA" id="ARBA00047407"/>
    </source>
</evidence>
<dbReference type="GO" id="GO:0006412">
    <property type="term" value="P:translation"/>
    <property type="evidence" value="ECO:0007669"/>
    <property type="project" value="UniProtKB-UniRule"/>
</dbReference>
<comment type="function">
    <text evidence="7">Allows the formation of correctly charged Gln-tRNA(Gln) through the transamidation of misacylated Glu-tRNA(Gln) in organisms which lack glutaminyl-tRNA synthetase. The reaction takes place in the presence of glutamine and ATP through an activated gamma-phospho-Glu-tRNA(Gln).</text>
</comment>
<dbReference type="InterPro" id="IPR020556">
    <property type="entry name" value="Amidase_CS"/>
</dbReference>
<dbReference type="GO" id="GO:0030956">
    <property type="term" value="C:glutamyl-tRNA(Gln) amidotransferase complex"/>
    <property type="evidence" value="ECO:0007669"/>
    <property type="project" value="InterPro"/>
</dbReference>
<keyword evidence="5 7" id="KW-0648">Protein biosynthesis</keyword>
<feature type="active site" description="Acyl-ester intermediate" evidence="7">
    <location>
        <position position="147"/>
    </location>
</feature>
<dbReference type="Proteomes" id="UP000231480">
    <property type="component" value="Unassembled WGS sequence"/>
</dbReference>
<comment type="similarity">
    <text evidence="1 7">Belongs to the amidase family. GatA subfamily.</text>
</comment>
<dbReference type="PANTHER" id="PTHR11895">
    <property type="entry name" value="TRANSAMIDASE"/>
    <property type="match status" value="1"/>
</dbReference>
<dbReference type="AlphaFoldDB" id="A0A2G9YCB4"/>
<evidence type="ECO:0000256" key="5">
    <source>
        <dbReference type="ARBA" id="ARBA00022917"/>
    </source>
</evidence>
<reference evidence="9 10" key="1">
    <citation type="submission" date="2017-09" db="EMBL/GenBank/DDBJ databases">
        <title>Depth-based differentiation of microbial function through sediment-hosted aquifers and enrichment of novel symbionts in the deep terrestrial subsurface.</title>
        <authorList>
            <person name="Probst A.J."/>
            <person name="Ladd B."/>
            <person name="Jarett J.K."/>
            <person name="Geller-Mcgrath D.E."/>
            <person name="Sieber C.M."/>
            <person name="Emerson J.B."/>
            <person name="Anantharaman K."/>
            <person name="Thomas B.C."/>
            <person name="Malmstrom R."/>
            <person name="Stieglmeier M."/>
            <person name="Klingl A."/>
            <person name="Woyke T."/>
            <person name="Ryan C.M."/>
            <person name="Banfield J.F."/>
        </authorList>
    </citation>
    <scope>NUCLEOTIDE SEQUENCE [LARGE SCALE GENOMIC DNA]</scope>
    <source>
        <strain evidence="9">CG23_combo_of_CG06-09_8_20_14_all_37_13</strain>
    </source>
</reference>
<evidence type="ECO:0000256" key="2">
    <source>
        <dbReference type="ARBA" id="ARBA00022598"/>
    </source>
</evidence>
<evidence type="ECO:0000313" key="10">
    <source>
        <dbReference type="Proteomes" id="UP000231480"/>
    </source>
</evidence>